<dbReference type="Gene3D" id="3.40.50.11900">
    <property type="match status" value="1"/>
</dbReference>
<dbReference type="PANTHER" id="PTHR32329">
    <property type="entry name" value="BIFUNCTIONAL PROTEIN [INCLUDES 2-HYDROXYACYL-COA DEHYDRATASE (N-TER) AND ITS ACTIVATOR DOMAIN (C_TERM)-RELATED"/>
    <property type="match status" value="1"/>
</dbReference>
<comment type="caution">
    <text evidence="2">The sequence shown here is derived from an EMBL/GenBank/DDBJ whole genome shotgun (WGS) entry which is preliminary data.</text>
</comment>
<feature type="domain" description="DUF2229" evidence="1">
    <location>
        <begin position="4"/>
        <end position="222"/>
    </location>
</feature>
<proteinExistence type="predicted"/>
<dbReference type="AlphaFoldDB" id="A0A1Z5HPR8"/>
<dbReference type="RefSeq" id="WP_088552905.1">
    <property type="nucleotide sequence ID" value="NZ_BDGJ01000016.1"/>
</dbReference>
<dbReference type="InterPro" id="IPR018709">
    <property type="entry name" value="CoA_activase_DUF2229"/>
</dbReference>
<evidence type="ECO:0000313" key="3">
    <source>
        <dbReference type="Proteomes" id="UP000197032"/>
    </source>
</evidence>
<evidence type="ECO:0000259" key="1">
    <source>
        <dbReference type="Pfam" id="PF09989"/>
    </source>
</evidence>
<dbReference type="Pfam" id="PF09989">
    <property type="entry name" value="DUF2229"/>
    <property type="match status" value="1"/>
</dbReference>
<dbReference type="InterPro" id="IPR051805">
    <property type="entry name" value="Dehydratase_Activator_Redct"/>
</dbReference>
<sequence>MAVKIGIPRALFYYYYYPLWQTFFMELGAEVLPSPSTNKKILDDGISRAVDETCLPVKLFYGHVMNLKEKVDCIFVPRLIGLERKAYICPKLMGLPDMIKANIPGLPDLLVVDIDLSRREEKLYQAVFQTGLYFTQNPFRIRKAWNQAVEEQERYQRMTWGGVLPCEALKIMEGQMPKVSHEGEFRVALLGHGYNLYDHHTSMDVIGKLRRLGTTVVTSDNVPREVIEREASRLPKRMFWTLGKRIIGAAFHFLQDPRIKGIIHLASFGCGPDSMIGELVERYIRRTRKLPFLMLTVDEHTGEAGVATRLEAFVDMLALRGAWS</sequence>
<keyword evidence="3" id="KW-1185">Reference proteome</keyword>
<dbReference type="EMBL" id="BDGJ01000016">
    <property type="protein sequence ID" value="GAW91357.1"/>
    <property type="molecule type" value="Genomic_DNA"/>
</dbReference>
<accession>A0A1Z5HPR8</accession>
<name>A0A1Z5HPR8_9FIRM</name>
<dbReference type="PANTHER" id="PTHR32329:SF2">
    <property type="entry name" value="BIFUNCTIONAL PROTEIN [INCLUDES 2-HYDROXYACYL-COA DEHYDRATASE (N-TER) AND ITS ACTIVATOR DOMAIN (C_TERM)"/>
    <property type="match status" value="1"/>
</dbReference>
<organism evidence="2 3">
    <name type="scientific">Calderihabitans maritimus</name>
    <dbReference type="NCBI Taxonomy" id="1246530"/>
    <lineage>
        <taxon>Bacteria</taxon>
        <taxon>Bacillati</taxon>
        <taxon>Bacillota</taxon>
        <taxon>Clostridia</taxon>
        <taxon>Neomoorellales</taxon>
        <taxon>Calderihabitantaceae</taxon>
        <taxon>Calderihabitans</taxon>
    </lineage>
</organism>
<dbReference type="Proteomes" id="UP000197032">
    <property type="component" value="Unassembled WGS sequence"/>
</dbReference>
<evidence type="ECO:0000313" key="2">
    <source>
        <dbReference type="EMBL" id="GAW91357.1"/>
    </source>
</evidence>
<protein>
    <recommendedName>
        <fullName evidence="1">DUF2229 domain-containing protein</fullName>
    </recommendedName>
</protein>
<dbReference type="OrthoDB" id="9780120at2"/>
<reference evidence="3" key="1">
    <citation type="journal article" date="2017" name="Appl. Environ. Microbiol.">
        <title>Genomic analysis of Calderihabitans maritimus KKC1, a thermophilic hydrogenogenic carboxydotrophic bacterium isolated from marine sediment.</title>
        <authorList>
            <person name="Omae K."/>
            <person name="Yoneda Y."/>
            <person name="Fukuyama Y."/>
            <person name="Yoshida T."/>
            <person name="Sako Y."/>
        </authorList>
    </citation>
    <scope>NUCLEOTIDE SEQUENCE [LARGE SCALE GENOMIC DNA]</scope>
    <source>
        <strain evidence="3">KKC1</strain>
    </source>
</reference>
<gene>
    <name evidence="2" type="ORF">KKC1_05190</name>
</gene>